<feature type="region of interest" description="Disordered" evidence="2">
    <location>
        <begin position="414"/>
        <end position="533"/>
    </location>
</feature>
<dbReference type="PROSITE" id="PS50005">
    <property type="entry name" value="TPR"/>
    <property type="match status" value="1"/>
</dbReference>
<dbReference type="RefSeq" id="WP_369184537.1">
    <property type="nucleotide sequence ID" value="NZ_CP163445.1"/>
</dbReference>
<keyword evidence="1" id="KW-0802">TPR repeat</keyword>
<dbReference type="EMBL" id="CP163445">
    <property type="protein sequence ID" value="XDQ81992.1"/>
    <property type="molecule type" value="Genomic_DNA"/>
</dbReference>
<reference evidence="3" key="1">
    <citation type="submission" date="2024-07" db="EMBL/GenBank/DDBJ databases">
        <authorList>
            <person name="Yu S.T."/>
        </authorList>
    </citation>
    <scope>NUCLEOTIDE SEQUENCE</scope>
    <source>
        <strain evidence="3">Y1</strain>
    </source>
</reference>
<dbReference type="InterPro" id="IPR011990">
    <property type="entry name" value="TPR-like_helical_dom_sf"/>
</dbReference>
<organism evidence="3">
    <name type="scientific">Streptomyces sp. Y1</name>
    <dbReference type="NCBI Taxonomy" id="3238634"/>
    <lineage>
        <taxon>Bacteria</taxon>
        <taxon>Bacillati</taxon>
        <taxon>Actinomycetota</taxon>
        <taxon>Actinomycetes</taxon>
        <taxon>Kitasatosporales</taxon>
        <taxon>Streptomycetaceae</taxon>
        <taxon>Streptomyces</taxon>
    </lineage>
</organism>
<evidence type="ECO:0000313" key="3">
    <source>
        <dbReference type="EMBL" id="XDQ81992.1"/>
    </source>
</evidence>
<sequence>MPLALGLAAGEAVLTPARPLASHPVLTAAPELDGVPMAIAVACAALPESEARLLRLAALIPAPDLDHLTVAAATATPATHTRQLLEELAARHLLEHAGRQPVRGDVYRIRPGVPELFRSSDDTRLLIVQRCLDYLIATAQETVQRLTPHHLVLPRQHRHHPAEPVHIADDRAGLDWLEAIAPAIPSALAAARELGEHQALVVLTHDLWPLFHRLRRTDLSIAFHELGLASARIWGHHMAIREMTTTLAISHKRAGDHEEARRFYREALALATDDHDPHGIAQCTAGIGATLYDAERYAAAEPELTRAIELYADLDDRRGADLAKILLGSAAARQGNTDFGVPLLWQAIVDLGSLAPPDPLNMARAKVFLGEAQSLAGEHGLAVATISEARREFTDLGHDHWTAYATEFLGQARRTLRPPGHRPRLVHREPPAVRKPRKHPRHRAPPEPGHRPGGDVNARLPPSTARLSVPRGTLPCSTRNRRTSMTSWGRSPDRVASATTRRRGPAGPPTVGHLPTHSRTTNDHQIDRSFAMP</sequence>
<dbReference type="AlphaFoldDB" id="A0AB39TS25"/>
<evidence type="ECO:0000256" key="2">
    <source>
        <dbReference type="SAM" id="MobiDB-lite"/>
    </source>
</evidence>
<dbReference type="InterPro" id="IPR019734">
    <property type="entry name" value="TPR_rpt"/>
</dbReference>
<feature type="compositionally biased region" description="Basic residues" evidence="2">
    <location>
        <begin position="414"/>
        <end position="425"/>
    </location>
</feature>
<dbReference type="SUPFAM" id="SSF48452">
    <property type="entry name" value="TPR-like"/>
    <property type="match status" value="1"/>
</dbReference>
<feature type="compositionally biased region" description="Basic and acidic residues" evidence="2">
    <location>
        <begin position="444"/>
        <end position="453"/>
    </location>
</feature>
<feature type="repeat" description="TPR" evidence="1">
    <location>
        <begin position="241"/>
        <end position="274"/>
    </location>
</feature>
<proteinExistence type="predicted"/>
<feature type="compositionally biased region" description="Polar residues" evidence="2">
    <location>
        <begin position="475"/>
        <end position="489"/>
    </location>
</feature>
<protein>
    <submittedName>
        <fullName evidence="3">Tetratricopeptide repeat protein</fullName>
    </submittedName>
</protein>
<feature type="compositionally biased region" description="Basic residues" evidence="2">
    <location>
        <begin position="434"/>
        <end position="443"/>
    </location>
</feature>
<name>A0AB39TS25_9ACTN</name>
<dbReference type="SMART" id="SM00028">
    <property type="entry name" value="TPR"/>
    <property type="match status" value="3"/>
</dbReference>
<accession>A0AB39TS25</accession>
<dbReference type="Gene3D" id="1.25.40.10">
    <property type="entry name" value="Tetratricopeptide repeat domain"/>
    <property type="match status" value="1"/>
</dbReference>
<gene>
    <name evidence="3" type="ORF">AB2U05_27740</name>
</gene>
<evidence type="ECO:0000256" key="1">
    <source>
        <dbReference type="PROSITE-ProRule" id="PRU00339"/>
    </source>
</evidence>
<dbReference type="Pfam" id="PF13424">
    <property type="entry name" value="TPR_12"/>
    <property type="match status" value="1"/>
</dbReference>